<proteinExistence type="predicted"/>
<dbReference type="EMBL" id="BK015012">
    <property type="protein sequence ID" value="DAD87009.1"/>
    <property type="molecule type" value="Genomic_DNA"/>
</dbReference>
<protein>
    <submittedName>
        <fullName evidence="1">Restriction endonuclease</fullName>
    </submittedName>
</protein>
<dbReference type="GO" id="GO:0004519">
    <property type="term" value="F:endonuclease activity"/>
    <property type="evidence" value="ECO:0007669"/>
    <property type="project" value="UniProtKB-KW"/>
</dbReference>
<dbReference type="Gene3D" id="1.10.30.50">
    <property type="match status" value="1"/>
</dbReference>
<dbReference type="InterPro" id="IPR003615">
    <property type="entry name" value="HNH_nuc"/>
</dbReference>
<dbReference type="CDD" id="cd00085">
    <property type="entry name" value="HNHc"/>
    <property type="match status" value="1"/>
</dbReference>
<name>A0A8S5MXF2_9CAUD</name>
<sequence>MKSKRSKACDIPQKVKEAVWERDGHRCIICHSRIAMPNAHFIPRSKGGLGIEENIVTLCTNFSECKCHYKFDFGTAEEQKEIGEKIEAYLKSKYPNWEKEN</sequence>
<keyword evidence="1" id="KW-0378">Hydrolase</keyword>
<keyword evidence="1" id="KW-0540">Nuclease</keyword>
<reference evidence="1" key="1">
    <citation type="journal article" date="2021" name="Proc. Natl. Acad. Sci. U.S.A.">
        <title>A Catalog of Tens of Thousands of Viruses from Human Metagenomes Reveals Hidden Associations with Chronic Diseases.</title>
        <authorList>
            <person name="Tisza M.J."/>
            <person name="Buck C.B."/>
        </authorList>
    </citation>
    <scope>NUCLEOTIDE SEQUENCE</scope>
    <source>
        <strain evidence="1">CtRRy11</strain>
    </source>
</reference>
<evidence type="ECO:0000313" key="1">
    <source>
        <dbReference type="EMBL" id="DAD87009.1"/>
    </source>
</evidence>
<organism evidence="1">
    <name type="scientific">Myoviridae sp. ctRRy11</name>
    <dbReference type="NCBI Taxonomy" id="2826651"/>
    <lineage>
        <taxon>Viruses</taxon>
        <taxon>Duplodnaviria</taxon>
        <taxon>Heunggongvirae</taxon>
        <taxon>Uroviricota</taxon>
        <taxon>Caudoviricetes</taxon>
    </lineage>
</organism>
<accession>A0A8S5MXF2</accession>
<keyword evidence="1" id="KW-0255">Endonuclease</keyword>